<dbReference type="Gene3D" id="4.10.240.10">
    <property type="entry name" value="Zn(2)-C6 fungal-type DNA-binding domain"/>
    <property type="match status" value="1"/>
</dbReference>
<evidence type="ECO:0000256" key="2">
    <source>
        <dbReference type="ARBA" id="ARBA00023242"/>
    </source>
</evidence>
<evidence type="ECO:0000313" key="5">
    <source>
        <dbReference type="EMBL" id="KAH7329649.1"/>
    </source>
</evidence>
<feature type="domain" description="Zn(2)-C6 fungal-type" evidence="4">
    <location>
        <begin position="32"/>
        <end position="62"/>
    </location>
</feature>
<dbReference type="EMBL" id="JAGPNK010000001">
    <property type="protein sequence ID" value="KAH7329649.1"/>
    <property type="molecule type" value="Genomic_DNA"/>
</dbReference>
<dbReference type="Pfam" id="PF00172">
    <property type="entry name" value="Zn_clus"/>
    <property type="match status" value="1"/>
</dbReference>
<dbReference type="CDD" id="cd00067">
    <property type="entry name" value="GAL4"/>
    <property type="match status" value="1"/>
</dbReference>
<evidence type="ECO:0000313" key="6">
    <source>
        <dbReference type="Proteomes" id="UP000813444"/>
    </source>
</evidence>
<feature type="region of interest" description="Disordered" evidence="3">
    <location>
        <begin position="1"/>
        <end position="29"/>
    </location>
</feature>
<dbReference type="GO" id="GO:0005634">
    <property type="term" value="C:nucleus"/>
    <property type="evidence" value="ECO:0007669"/>
    <property type="project" value="UniProtKB-SubCell"/>
</dbReference>
<dbReference type="PROSITE" id="PS00463">
    <property type="entry name" value="ZN2_CY6_FUNGAL_1"/>
    <property type="match status" value="1"/>
</dbReference>
<dbReference type="InterPro" id="IPR021858">
    <property type="entry name" value="Fun_TF"/>
</dbReference>
<dbReference type="GO" id="GO:0008270">
    <property type="term" value="F:zinc ion binding"/>
    <property type="evidence" value="ECO:0007669"/>
    <property type="project" value="InterPro"/>
</dbReference>
<dbReference type="InterPro" id="IPR036864">
    <property type="entry name" value="Zn2-C6_fun-type_DNA-bd_sf"/>
</dbReference>
<evidence type="ECO:0000259" key="4">
    <source>
        <dbReference type="PROSITE" id="PS50048"/>
    </source>
</evidence>
<dbReference type="AlphaFoldDB" id="A0A8K0T9G4"/>
<dbReference type="OrthoDB" id="648861at2759"/>
<dbReference type="Pfam" id="PF11951">
    <property type="entry name" value="Fungal_trans_2"/>
    <property type="match status" value="1"/>
</dbReference>
<comment type="caution">
    <text evidence="5">The sequence shown here is derived from an EMBL/GenBank/DDBJ whole genome shotgun (WGS) entry which is preliminary data.</text>
</comment>
<organism evidence="5 6">
    <name type="scientific">Stachybotrys elegans</name>
    <dbReference type="NCBI Taxonomy" id="80388"/>
    <lineage>
        <taxon>Eukaryota</taxon>
        <taxon>Fungi</taxon>
        <taxon>Dikarya</taxon>
        <taxon>Ascomycota</taxon>
        <taxon>Pezizomycotina</taxon>
        <taxon>Sordariomycetes</taxon>
        <taxon>Hypocreomycetidae</taxon>
        <taxon>Hypocreales</taxon>
        <taxon>Stachybotryaceae</taxon>
        <taxon>Stachybotrys</taxon>
    </lineage>
</organism>
<dbReference type="GO" id="GO:0000981">
    <property type="term" value="F:DNA-binding transcription factor activity, RNA polymerase II-specific"/>
    <property type="evidence" value="ECO:0007669"/>
    <property type="project" value="InterPro"/>
</dbReference>
<protein>
    <submittedName>
        <fullName evidence="5">Fungal-specific transcription factor domain-containing protein</fullName>
    </submittedName>
</protein>
<gene>
    <name evidence="5" type="ORF">B0I35DRAFT_420610</name>
</gene>
<reference evidence="5" key="1">
    <citation type="journal article" date="2021" name="Nat. Commun.">
        <title>Genetic determinants of endophytism in the Arabidopsis root mycobiome.</title>
        <authorList>
            <person name="Mesny F."/>
            <person name="Miyauchi S."/>
            <person name="Thiergart T."/>
            <person name="Pickel B."/>
            <person name="Atanasova L."/>
            <person name="Karlsson M."/>
            <person name="Huettel B."/>
            <person name="Barry K.W."/>
            <person name="Haridas S."/>
            <person name="Chen C."/>
            <person name="Bauer D."/>
            <person name="Andreopoulos W."/>
            <person name="Pangilinan J."/>
            <person name="LaButti K."/>
            <person name="Riley R."/>
            <person name="Lipzen A."/>
            <person name="Clum A."/>
            <person name="Drula E."/>
            <person name="Henrissat B."/>
            <person name="Kohler A."/>
            <person name="Grigoriev I.V."/>
            <person name="Martin F.M."/>
            <person name="Hacquard S."/>
        </authorList>
    </citation>
    <scope>NUCLEOTIDE SEQUENCE</scope>
    <source>
        <strain evidence="5">MPI-CAGE-CH-0235</strain>
    </source>
</reference>
<dbReference type="PROSITE" id="PS50048">
    <property type="entry name" value="ZN2_CY6_FUNGAL_2"/>
    <property type="match status" value="1"/>
</dbReference>
<evidence type="ECO:0000256" key="1">
    <source>
        <dbReference type="ARBA" id="ARBA00004123"/>
    </source>
</evidence>
<comment type="subcellular location">
    <subcellularLocation>
        <location evidence="1">Nucleus</location>
    </subcellularLocation>
</comment>
<sequence>MPQEQPESSPQSAPASQPQHAAVRRPARSKTGCLTCRNRKVRCDETRPRCSHCFRLNLECRWRPPFCPPLKKPDGTVSQQNSGQAQGVNMGAAQTGNLRRTSLSSPSLGDGLLANPMQAGFGAVDQMFDYASFMWDAVPTVWGHVSPNQSNHSEADANANGIWANDSSMQAVSSNKTISLDMGHTPDSNSAVTVSESAHPQDGIKNQQSFSEDRNIMDYFIRAIVPPILAEVETQRRWSSVRQVLISMSNSSEMVRCAILAFSSLLYHRQQTPWVVYTQNHYEKAERELAVVEKQPRPQDYSHQRLHLLATIFFLSYVDILQGRVSDAHKHLKQAHTIFIQASPRSFRPIEVRLLSWLRILDGRAVSAGGEGLFLSDTSEALILVQPSPPTMEDKDDMATPRNEELQELDVEDALFQALYHPGILFFQKVQSFMGRISKIDPWHRSRGTVEDETEVMNIASRISKDLRVLYEERPALMDHAVAGMLKPPHVSQNLSYTITRAFRTYLANYYASKVHLHRVAYKNLPLPRETVEALGHIRNLTRSMVETLEPGSALPVSQLWPLLMLGSEEKDPAERAWIKEQILKMEIVATNATITAQVMEEVQIRQDSANARVDIRLVMHDIFDSCFAII</sequence>
<dbReference type="Proteomes" id="UP000813444">
    <property type="component" value="Unassembled WGS sequence"/>
</dbReference>
<keyword evidence="2" id="KW-0539">Nucleus</keyword>
<name>A0A8K0T9G4_9HYPO</name>
<evidence type="ECO:0000256" key="3">
    <source>
        <dbReference type="SAM" id="MobiDB-lite"/>
    </source>
</evidence>
<keyword evidence="6" id="KW-1185">Reference proteome</keyword>
<feature type="region of interest" description="Disordered" evidence="3">
    <location>
        <begin position="185"/>
        <end position="206"/>
    </location>
</feature>
<dbReference type="PANTHER" id="PTHR37534:SF49">
    <property type="entry name" value="LYSINE BIOSYNTHESIS REGULATORY PROTEIN LYS14"/>
    <property type="match status" value="1"/>
</dbReference>
<dbReference type="SUPFAM" id="SSF57701">
    <property type="entry name" value="Zn2/Cys6 DNA-binding domain"/>
    <property type="match status" value="1"/>
</dbReference>
<dbReference type="PANTHER" id="PTHR37534">
    <property type="entry name" value="TRANSCRIPTIONAL ACTIVATOR PROTEIN UGA3"/>
    <property type="match status" value="1"/>
</dbReference>
<accession>A0A8K0T9G4</accession>
<dbReference type="InterPro" id="IPR001138">
    <property type="entry name" value="Zn2Cys6_DnaBD"/>
</dbReference>
<dbReference type="GO" id="GO:0000976">
    <property type="term" value="F:transcription cis-regulatory region binding"/>
    <property type="evidence" value="ECO:0007669"/>
    <property type="project" value="TreeGrafter"/>
</dbReference>
<feature type="compositionally biased region" description="Polar residues" evidence="3">
    <location>
        <begin position="186"/>
        <end position="206"/>
    </location>
</feature>
<dbReference type="SMART" id="SM00066">
    <property type="entry name" value="GAL4"/>
    <property type="match status" value="1"/>
</dbReference>
<feature type="compositionally biased region" description="Low complexity" evidence="3">
    <location>
        <begin position="1"/>
        <end position="19"/>
    </location>
</feature>
<proteinExistence type="predicted"/>
<dbReference type="GO" id="GO:0045944">
    <property type="term" value="P:positive regulation of transcription by RNA polymerase II"/>
    <property type="evidence" value="ECO:0007669"/>
    <property type="project" value="TreeGrafter"/>
</dbReference>